<feature type="region of interest" description="Disordered" evidence="7">
    <location>
        <begin position="69"/>
        <end position="104"/>
    </location>
</feature>
<evidence type="ECO:0000256" key="3">
    <source>
        <dbReference type="ARBA" id="ARBA00022737"/>
    </source>
</evidence>
<name>A0AAD6D4R2_9EURO</name>
<evidence type="ECO:0000256" key="5">
    <source>
        <dbReference type="ARBA" id="ARBA00023187"/>
    </source>
</evidence>
<evidence type="ECO:0000313" key="10">
    <source>
        <dbReference type="Proteomes" id="UP001220324"/>
    </source>
</evidence>
<protein>
    <recommendedName>
        <fullName evidence="8">RRM domain-containing protein</fullName>
    </recommendedName>
</protein>
<comment type="similarity">
    <text evidence="1">Belongs to the HTATSF1 family.</text>
</comment>
<dbReference type="CDD" id="cd12285">
    <property type="entry name" value="RRM3_RBM39_like"/>
    <property type="match status" value="1"/>
</dbReference>
<dbReference type="FunFam" id="3.30.70.330:FF:000105">
    <property type="entry name" value="HIV Tat-specific factor 1 homolog"/>
    <property type="match status" value="1"/>
</dbReference>
<dbReference type="PROSITE" id="PS50102">
    <property type="entry name" value="RRM"/>
    <property type="match status" value="1"/>
</dbReference>
<feature type="region of interest" description="Disordered" evidence="7">
    <location>
        <begin position="1"/>
        <end position="26"/>
    </location>
</feature>
<dbReference type="InterPro" id="IPR000504">
    <property type="entry name" value="RRM_dom"/>
</dbReference>
<dbReference type="SMART" id="SM00360">
    <property type="entry name" value="RRM"/>
    <property type="match status" value="2"/>
</dbReference>
<accession>A0AAD6D4R2</accession>
<sequence>MASPTPDNGTGHQFPLDPSDFDSDPRVSFSKLDDKFILETDDGQEFVFDTALKRWVQTVDEELLRQQQEAYKVDGIEDEEVHPRDRKKRKQQDDDSTQKPKKQRVNTALFISSIPLDAELDEIRDVFSKCGVIAEEIDSGRPRIKMYMDEEGKFKGEALVVYFRPESVNLAIQMLDETEFRLGVPGPHGPMKIQAADFSYKAQQDAPPKTNMRDKKKIIARTARLNSKLADWDDDEPSTLPETKSKQDKIVILKHMFTLQELQEDVAAILDIKEDIRDECAKVGEVTNVVLYDKEPEGVVSVRFADPESARQCVKVMDGRFFGGTRVEAYVSEGREKFKKTNERREALEQMAERGTIHDEEEEEEEEQRLNEFGNWLEEQKGKSSENTETEN</sequence>
<evidence type="ECO:0000256" key="6">
    <source>
        <dbReference type="PROSITE-ProRule" id="PRU00176"/>
    </source>
</evidence>
<evidence type="ECO:0000256" key="1">
    <source>
        <dbReference type="ARBA" id="ARBA00007747"/>
    </source>
</evidence>
<dbReference type="EMBL" id="JAQIZZ010000002">
    <property type="protein sequence ID" value="KAJ5553575.1"/>
    <property type="molecule type" value="Genomic_DNA"/>
</dbReference>
<dbReference type="InterPro" id="IPR034393">
    <property type="entry name" value="TatSF1-like"/>
</dbReference>
<dbReference type="Pfam" id="PF00076">
    <property type="entry name" value="RRM_1"/>
    <property type="match status" value="2"/>
</dbReference>
<dbReference type="PANTHER" id="PTHR15608">
    <property type="entry name" value="SPLICING FACTOR U2AF-ASSOCIATED PROTEIN 2"/>
    <property type="match status" value="1"/>
</dbReference>
<proteinExistence type="inferred from homology"/>
<dbReference type="Gene3D" id="3.30.70.330">
    <property type="match status" value="2"/>
</dbReference>
<feature type="compositionally biased region" description="Basic and acidic residues" evidence="7">
    <location>
        <begin position="341"/>
        <end position="358"/>
    </location>
</feature>
<dbReference type="FunFam" id="3.30.70.330:FF:000722">
    <property type="entry name" value="Nuclear mRNA splicing factor-associated protein, putative"/>
    <property type="match status" value="1"/>
</dbReference>
<dbReference type="Proteomes" id="UP001220324">
    <property type="component" value="Unassembled WGS sequence"/>
</dbReference>
<dbReference type="AlphaFoldDB" id="A0AAD6D4R2"/>
<evidence type="ECO:0000256" key="2">
    <source>
        <dbReference type="ARBA" id="ARBA00022664"/>
    </source>
</evidence>
<dbReference type="GO" id="GO:0003723">
    <property type="term" value="F:RNA binding"/>
    <property type="evidence" value="ECO:0007669"/>
    <property type="project" value="UniProtKB-UniRule"/>
</dbReference>
<keyword evidence="2" id="KW-0507">mRNA processing</keyword>
<dbReference type="CDD" id="cd12281">
    <property type="entry name" value="RRM1_TatSF1_like"/>
    <property type="match status" value="1"/>
</dbReference>
<dbReference type="InterPro" id="IPR034392">
    <property type="entry name" value="TatSF1-like_RRM1"/>
</dbReference>
<feature type="compositionally biased region" description="Polar residues" evidence="7">
    <location>
        <begin position="1"/>
        <end position="11"/>
    </location>
</feature>
<dbReference type="SUPFAM" id="SSF54928">
    <property type="entry name" value="RNA-binding domain, RBD"/>
    <property type="match status" value="2"/>
</dbReference>
<evidence type="ECO:0000256" key="4">
    <source>
        <dbReference type="ARBA" id="ARBA00022884"/>
    </source>
</evidence>
<keyword evidence="3" id="KW-0677">Repeat</keyword>
<keyword evidence="5" id="KW-0508">mRNA splicing</keyword>
<evidence type="ECO:0000256" key="7">
    <source>
        <dbReference type="SAM" id="MobiDB-lite"/>
    </source>
</evidence>
<dbReference type="GO" id="GO:0000398">
    <property type="term" value="P:mRNA splicing, via spliceosome"/>
    <property type="evidence" value="ECO:0007669"/>
    <property type="project" value="InterPro"/>
</dbReference>
<gene>
    <name evidence="9" type="ORF">N7494_002953</name>
</gene>
<feature type="region of interest" description="Disordered" evidence="7">
    <location>
        <begin position="341"/>
        <end position="392"/>
    </location>
</feature>
<dbReference type="PANTHER" id="PTHR15608:SF0">
    <property type="entry name" value="HIV TAT-SPECIFIC FACTOR 1"/>
    <property type="match status" value="1"/>
</dbReference>
<keyword evidence="10" id="KW-1185">Reference proteome</keyword>
<evidence type="ECO:0000259" key="8">
    <source>
        <dbReference type="PROSITE" id="PS50102"/>
    </source>
</evidence>
<dbReference type="GO" id="GO:0005686">
    <property type="term" value="C:U2 snRNP"/>
    <property type="evidence" value="ECO:0007669"/>
    <property type="project" value="TreeGrafter"/>
</dbReference>
<dbReference type="InterPro" id="IPR035979">
    <property type="entry name" value="RBD_domain_sf"/>
</dbReference>
<organism evidence="9 10">
    <name type="scientific">Penicillium frequentans</name>
    <dbReference type="NCBI Taxonomy" id="3151616"/>
    <lineage>
        <taxon>Eukaryota</taxon>
        <taxon>Fungi</taxon>
        <taxon>Dikarya</taxon>
        <taxon>Ascomycota</taxon>
        <taxon>Pezizomycotina</taxon>
        <taxon>Eurotiomycetes</taxon>
        <taxon>Eurotiomycetidae</taxon>
        <taxon>Eurotiales</taxon>
        <taxon>Aspergillaceae</taxon>
        <taxon>Penicillium</taxon>
    </lineage>
</organism>
<keyword evidence="4 6" id="KW-0694">RNA-binding</keyword>
<feature type="domain" description="RRM" evidence="8">
    <location>
        <begin position="107"/>
        <end position="198"/>
    </location>
</feature>
<dbReference type="GO" id="GO:0005684">
    <property type="term" value="C:U2-type spliceosomal complex"/>
    <property type="evidence" value="ECO:0007669"/>
    <property type="project" value="TreeGrafter"/>
</dbReference>
<evidence type="ECO:0000313" key="9">
    <source>
        <dbReference type="EMBL" id="KAJ5553575.1"/>
    </source>
</evidence>
<comment type="caution">
    <text evidence="9">The sequence shown here is derived from an EMBL/GenBank/DDBJ whole genome shotgun (WGS) entry which is preliminary data.</text>
</comment>
<reference evidence="9 10" key="1">
    <citation type="journal article" date="2023" name="IMA Fungus">
        <title>Comparative genomic study of the Penicillium genus elucidates a diverse pangenome and 15 lateral gene transfer events.</title>
        <authorList>
            <person name="Petersen C."/>
            <person name="Sorensen T."/>
            <person name="Nielsen M.R."/>
            <person name="Sondergaard T.E."/>
            <person name="Sorensen J.L."/>
            <person name="Fitzpatrick D.A."/>
            <person name="Frisvad J.C."/>
            <person name="Nielsen K.L."/>
        </authorList>
    </citation>
    <scope>NUCLEOTIDE SEQUENCE [LARGE SCALE GENOMIC DNA]</scope>
    <source>
        <strain evidence="9 10">IBT 35679</strain>
    </source>
</reference>
<dbReference type="InterPro" id="IPR012677">
    <property type="entry name" value="Nucleotide-bd_a/b_plait_sf"/>
</dbReference>